<name>A0A067TF76_GALM3</name>
<dbReference type="STRING" id="685588.A0A067TF76"/>
<dbReference type="SUPFAM" id="SSF52047">
    <property type="entry name" value="RNI-like"/>
    <property type="match status" value="1"/>
</dbReference>
<sequence length="439" mass="49921">MAPGYAHTDAWTPSYDPSKPPTVRPKEHRESIFPMYRLPPEIVVEIFHFVCLPPSPETYRASEDKTCVTTQLTDYTPPLFLGQICKEWRNLAWSAPPLWTFVYLFWSTNRNRILLELFKEWLERTCQLPLSIVIRRPPGADWEEPSNEISLFRVIAHESSRWEAIDISVPSHCFAIMESICGRTPQLRNASIRFCSPPRVANFLSEVPQLCDLTIERCLLPPATPYLLLTKLKVVNVHSSDLFEILRQTPNLTSCYLDRIIGFWWNWEPSTNKNIHFEYLESLTLRHCFINQILPSIGTGSVFRSLTIKSNPHDTLDLNPVAEFLDRCKCPLQALDLEANAIKALPLYSLLAQSALSTLTRLGIRTQSPIVSADVMTSILQSSRSSSVPCPWLAAIMLHQQIHDSSVLPNLKCFDLHVGNGPPLPAINMLNHRSVEQQG</sequence>
<dbReference type="OrthoDB" id="2269034at2759"/>
<dbReference type="Proteomes" id="UP000027222">
    <property type="component" value="Unassembled WGS sequence"/>
</dbReference>
<feature type="region of interest" description="Disordered" evidence="1">
    <location>
        <begin position="1"/>
        <end position="26"/>
    </location>
</feature>
<dbReference type="EMBL" id="KL142371">
    <property type="protein sequence ID" value="KDR80977.1"/>
    <property type="molecule type" value="Genomic_DNA"/>
</dbReference>
<dbReference type="Gene3D" id="1.20.1280.50">
    <property type="match status" value="1"/>
</dbReference>
<proteinExistence type="predicted"/>
<organism evidence="2 3">
    <name type="scientific">Galerina marginata (strain CBS 339.88)</name>
    <dbReference type="NCBI Taxonomy" id="685588"/>
    <lineage>
        <taxon>Eukaryota</taxon>
        <taxon>Fungi</taxon>
        <taxon>Dikarya</taxon>
        <taxon>Basidiomycota</taxon>
        <taxon>Agaricomycotina</taxon>
        <taxon>Agaricomycetes</taxon>
        <taxon>Agaricomycetidae</taxon>
        <taxon>Agaricales</taxon>
        <taxon>Agaricineae</taxon>
        <taxon>Strophariaceae</taxon>
        <taxon>Galerina</taxon>
    </lineage>
</organism>
<evidence type="ECO:0000313" key="2">
    <source>
        <dbReference type="EMBL" id="KDR80977.1"/>
    </source>
</evidence>
<evidence type="ECO:0000313" key="3">
    <source>
        <dbReference type="Proteomes" id="UP000027222"/>
    </source>
</evidence>
<keyword evidence="3" id="KW-1185">Reference proteome</keyword>
<reference evidence="3" key="1">
    <citation type="journal article" date="2014" name="Proc. Natl. Acad. Sci. U.S.A.">
        <title>Extensive sampling of basidiomycete genomes demonstrates inadequacy of the white-rot/brown-rot paradigm for wood decay fungi.</title>
        <authorList>
            <person name="Riley R."/>
            <person name="Salamov A.A."/>
            <person name="Brown D.W."/>
            <person name="Nagy L.G."/>
            <person name="Floudas D."/>
            <person name="Held B.W."/>
            <person name="Levasseur A."/>
            <person name="Lombard V."/>
            <person name="Morin E."/>
            <person name="Otillar R."/>
            <person name="Lindquist E.A."/>
            <person name="Sun H."/>
            <person name="LaButti K.M."/>
            <person name="Schmutz J."/>
            <person name="Jabbour D."/>
            <person name="Luo H."/>
            <person name="Baker S.E."/>
            <person name="Pisabarro A.G."/>
            <person name="Walton J.D."/>
            <person name="Blanchette R.A."/>
            <person name="Henrissat B."/>
            <person name="Martin F."/>
            <person name="Cullen D."/>
            <person name="Hibbett D.S."/>
            <person name="Grigoriev I.V."/>
        </authorList>
    </citation>
    <scope>NUCLEOTIDE SEQUENCE [LARGE SCALE GENOMIC DNA]</scope>
    <source>
        <strain evidence="3">CBS 339.88</strain>
    </source>
</reference>
<dbReference type="Gene3D" id="3.80.10.10">
    <property type="entry name" value="Ribonuclease Inhibitor"/>
    <property type="match status" value="1"/>
</dbReference>
<gene>
    <name evidence="2" type="ORF">GALMADRAFT_241561</name>
</gene>
<protein>
    <submittedName>
        <fullName evidence="2">Uncharacterized protein</fullName>
    </submittedName>
</protein>
<accession>A0A067TF76</accession>
<dbReference type="InterPro" id="IPR032675">
    <property type="entry name" value="LRR_dom_sf"/>
</dbReference>
<dbReference type="AlphaFoldDB" id="A0A067TF76"/>
<evidence type="ECO:0000256" key="1">
    <source>
        <dbReference type="SAM" id="MobiDB-lite"/>
    </source>
</evidence>
<dbReference type="HOGENOM" id="CLU_018544_12_4_1"/>